<name>A0ABD2JM70_9BILA</name>
<keyword evidence="7" id="KW-1185">Reference proteome</keyword>
<dbReference type="Proteomes" id="UP001620626">
    <property type="component" value="Unassembled WGS sequence"/>
</dbReference>
<dbReference type="InterPro" id="IPR032675">
    <property type="entry name" value="LRR_dom_sf"/>
</dbReference>
<dbReference type="PANTHER" id="PTHR24364">
    <property type="entry name" value="LP06937P"/>
    <property type="match status" value="1"/>
</dbReference>
<dbReference type="SMART" id="SM00369">
    <property type="entry name" value="LRR_TYP"/>
    <property type="match status" value="3"/>
</dbReference>
<dbReference type="Pfam" id="PF13855">
    <property type="entry name" value="LRR_8"/>
    <property type="match status" value="1"/>
</dbReference>
<feature type="region of interest" description="Disordered" evidence="4">
    <location>
        <begin position="35"/>
        <end position="56"/>
    </location>
</feature>
<dbReference type="EMBL" id="JBICBT010000941">
    <property type="protein sequence ID" value="KAL3091584.1"/>
    <property type="molecule type" value="Genomic_DNA"/>
</dbReference>
<dbReference type="InterPro" id="IPR052286">
    <property type="entry name" value="Wnt_signaling_inhibitor"/>
</dbReference>
<keyword evidence="1" id="KW-0433">Leucine-rich repeat</keyword>
<accession>A0ABD2JM70</accession>
<feature type="domain" description="LRRCT" evidence="5">
    <location>
        <begin position="404"/>
        <end position="458"/>
    </location>
</feature>
<proteinExistence type="predicted"/>
<sequence>MLFLCEGLSFSSVRWEAVFRFCLFSHSSLLEDSDGYKRQNNGRTEKVQPIDREGGGGDKPLFVCPQWDPPSPRHFPFGAVRRFRCFSPSPEGMPFSDRPRPFSQQFFTRAFLFFPVQFPNSLHALLLLSVLFFGVPKLLEGLAPSQKERQRQMRIGFENDPNVQFQCRGALGEFAACLCNDQSNEIACINAQFVDNAVFHYLNGHYDSVEQLTFHGNNFQELPEGPLFGSHSLDRLRVLNISANYIVNLHRNALRGAPNIEVLDLSNNEIVLSEENVNFLSHSPRLRKLFLRRAFTSPHNRIVQFALMLKLFEKADLRRLELLDLSYNFFTSIPSQLPCPFPSLRHLDLRQNLLESLSLNVSCLAHIGSINLERNSFHSLDTQFRTFATELASHSPLAQLLLRNSFYCDCSSAQWVQWLRQHSAIVIDYRFLICSRASPQKYSGSRLSEVPLAHLDCQMDLVSSARAVLLPFLPSVASLFLSVRALLRSPMAFLWMDAFDH</sequence>
<evidence type="ECO:0000313" key="7">
    <source>
        <dbReference type="Proteomes" id="UP001620626"/>
    </source>
</evidence>
<dbReference type="InterPro" id="IPR003591">
    <property type="entry name" value="Leu-rich_rpt_typical-subtyp"/>
</dbReference>
<dbReference type="AlphaFoldDB" id="A0ABD2JM70"/>
<comment type="caution">
    <text evidence="6">The sequence shown here is derived from an EMBL/GenBank/DDBJ whole genome shotgun (WGS) entry which is preliminary data.</text>
</comment>
<dbReference type="Gene3D" id="3.80.10.10">
    <property type="entry name" value="Ribonuclease Inhibitor"/>
    <property type="match status" value="1"/>
</dbReference>
<evidence type="ECO:0000256" key="4">
    <source>
        <dbReference type="SAM" id="MobiDB-lite"/>
    </source>
</evidence>
<keyword evidence="2" id="KW-0732">Signal</keyword>
<evidence type="ECO:0000256" key="3">
    <source>
        <dbReference type="ARBA" id="ARBA00022737"/>
    </source>
</evidence>
<feature type="compositionally biased region" description="Basic and acidic residues" evidence="4">
    <location>
        <begin position="43"/>
        <end position="56"/>
    </location>
</feature>
<dbReference type="SUPFAM" id="SSF52058">
    <property type="entry name" value="L domain-like"/>
    <property type="match status" value="1"/>
</dbReference>
<evidence type="ECO:0000313" key="6">
    <source>
        <dbReference type="EMBL" id="KAL3091584.1"/>
    </source>
</evidence>
<dbReference type="PANTHER" id="PTHR24364:SF18">
    <property type="entry name" value="LP06937P"/>
    <property type="match status" value="1"/>
</dbReference>
<gene>
    <name evidence="6" type="ORF">niasHT_024166</name>
</gene>
<protein>
    <recommendedName>
        <fullName evidence="5">LRRCT domain-containing protein</fullName>
    </recommendedName>
</protein>
<keyword evidence="3" id="KW-0677">Repeat</keyword>
<dbReference type="InterPro" id="IPR000483">
    <property type="entry name" value="Cys-rich_flank_reg_C"/>
</dbReference>
<evidence type="ECO:0000256" key="1">
    <source>
        <dbReference type="ARBA" id="ARBA00022614"/>
    </source>
</evidence>
<evidence type="ECO:0000259" key="5">
    <source>
        <dbReference type="SMART" id="SM00082"/>
    </source>
</evidence>
<reference evidence="6 7" key="1">
    <citation type="submission" date="2024-10" db="EMBL/GenBank/DDBJ databases">
        <authorList>
            <person name="Kim D."/>
        </authorList>
    </citation>
    <scope>NUCLEOTIDE SEQUENCE [LARGE SCALE GENOMIC DNA]</scope>
    <source>
        <strain evidence="6">BH-2024</strain>
    </source>
</reference>
<dbReference type="PROSITE" id="PS51450">
    <property type="entry name" value="LRR"/>
    <property type="match status" value="2"/>
</dbReference>
<dbReference type="SMART" id="SM00082">
    <property type="entry name" value="LRRCT"/>
    <property type="match status" value="1"/>
</dbReference>
<organism evidence="6 7">
    <name type="scientific">Heterodera trifolii</name>
    <dbReference type="NCBI Taxonomy" id="157864"/>
    <lineage>
        <taxon>Eukaryota</taxon>
        <taxon>Metazoa</taxon>
        <taxon>Ecdysozoa</taxon>
        <taxon>Nematoda</taxon>
        <taxon>Chromadorea</taxon>
        <taxon>Rhabditida</taxon>
        <taxon>Tylenchina</taxon>
        <taxon>Tylenchomorpha</taxon>
        <taxon>Tylenchoidea</taxon>
        <taxon>Heteroderidae</taxon>
        <taxon>Heteroderinae</taxon>
        <taxon>Heterodera</taxon>
    </lineage>
</organism>
<evidence type="ECO:0000256" key="2">
    <source>
        <dbReference type="ARBA" id="ARBA00022729"/>
    </source>
</evidence>
<dbReference type="InterPro" id="IPR001611">
    <property type="entry name" value="Leu-rich_rpt"/>
</dbReference>
<dbReference type="Pfam" id="PF00560">
    <property type="entry name" value="LRR_1"/>
    <property type="match status" value="1"/>
</dbReference>